<evidence type="ECO:0000256" key="5">
    <source>
        <dbReference type="SAM" id="MobiDB-lite"/>
    </source>
</evidence>
<comment type="similarity">
    <text evidence="2">Belongs to the RIX1/PELP1 family.</text>
</comment>
<proteinExistence type="inferred from homology"/>
<evidence type="ECO:0000256" key="2">
    <source>
        <dbReference type="ARBA" id="ARBA00010511"/>
    </source>
</evidence>
<dbReference type="Proteomes" id="UP000266152">
    <property type="component" value="Unassembled WGS sequence"/>
</dbReference>
<dbReference type="GO" id="GO:0006364">
    <property type="term" value="P:rRNA processing"/>
    <property type="evidence" value="ECO:0007669"/>
    <property type="project" value="TreeGrafter"/>
</dbReference>
<dbReference type="PANTHER" id="PTHR34105">
    <property type="entry name" value="PROLINE-, GLUTAMIC ACID- AND LEUCINE-RICH PROTEIN 1"/>
    <property type="match status" value="1"/>
</dbReference>
<feature type="compositionally biased region" description="Acidic residues" evidence="5">
    <location>
        <begin position="609"/>
        <end position="643"/>
    </location>
</feature>
<dbReference type="Pfam" id="PF08167">
    <property type="entry name" value="RIX1"/>
    <property type="match status" value="1"/>
</dbReference>
<dbReference type="GO" id="GO:0005634">
    <property type="term" value="C:nucleus"/>
    <property type="evidence" value="ECO:0007669"/>
    <property type="project" value="UniProtKB-SubCell"/>
</dbReference>
<keyword evidence="4" id="KW-0539">Nucleus</keyword>
<dbReference type="InterPro" id="IPR016024">
    <property type="entry name" value="ARM-type_fold"/>
</dbReference>
<evidence type="ECO:0000256" key="1">
    <source>
        <dbReference type="ARBA" id="ARBA00004123"/>
    </source>
</evidence>
<evidence type="ECO:0000313" key="8">
    <source>
        <dbReference type="Proteomes" id="UP000266152"/>
    </source>
</evidence>
<protein>
    <recommendedName>
        <fullName evidence="3">Pre-rRNA-processing protein RIX1</fullName>
    </recommendedName>
</protein>
<evidence type="ECO:0000256" key="3">
    <source>
        <dbReference type="ARBA" id="ARBA00021502"/>
    </source>
</evidence>
<feature type="compositionally biased region" description="Acidic residues" evidence="5">
    <location>
        <begin position="738"/>
        <end position="749"/>
    </location>
</feature>
<name>A0A395STX0_FUSSP</name>
<reference evidence="7 8" key="1">
    <citation type="journal article" date="2018" name="PLoS Pathog.">
        <title>Evolution of structural diversity of trichothecenes, a family of toxins produced by plant pathogenic and entomopathogenic fungi.</title>
        <authorList>
            <person name="Proctor R.H."/>
            <person name="McCormick S.P."/>
            <person name="Kim H.S."/>
            <person name="Cardoza R.E."/>
            <person name="Stanley A.M."/>
            <person name="Lindo L."/>
            <person name="Kelly A."/>
            <person name="Brown D.W."/>
            <person name="Lee T."/>
            <person name="Vaughan M.M."/>
            <person name="Alexander N.J."/>
            <person name="Busman M."/>
            <person name="Gutierrez S."/>
        </authorList>
    </citation>
    <scope>NUCLEOTIDE SEQUENCE [LARGE SCALE GENOMIC DNA]</scope>
    <source>
        <strain evidence="7 8">NRRL 3299</strain>
    </source>
</reference>
<dbReference type="InterPro" id="IPR012583">
    <property type="entry name" value="RIX1_N"/>
</dbReference>
<keyword evidence="8" id="KW-1185">Reference proteome</keyword>
<evidence type="ECO:0000313" key="7">
    <source>
        <dbReference type="EMBL" id="RGP75559.1"/>
    </source>
</evidence>
<evidence type="ECO:0000259" key="6">
    <source>
        <dbReference type="Pfam" id="PF08167"/>
    </source>
</evidence>
<accession>A0A395STX0</accession>
<organism evidence="7 8">
    <name type="scientific">Fusarium sporotrichioides</name>
    <dbReference type="NCBI Taxonomy" id="5514"/>
    <lineage>
        <taxon>Eukaryota</taxon>
        <taxon>Fungi</taxon>
        <taxon>Dikarya</taxon>
        <taxon>Ascomycota</taxon>
        <taxon>Pezizomycotina</taxon>
        <taxon>Sordariomycetes</taxon>
        <taxon>Hypocreomycetidae</taxon>
        <taxon>Hypocreales</taxon>
        <taxon>Nectriaceae</taxon>
        <taxon>Fusarium</taxon>
    </lineage>
</organism>
<sequence>MATSSPPDLRVLLRKLNAIKDPQLLLHALPSLINHVLHCKEPLSTPVDIKGKNGSSETATIIPKLKMKINSLLIGNRTRESRFVAVALIKTMVDVGGWEVVRECKDWVNGLLDVVQKGDPMASKELAIVTLARIFIFVQPYQTLSREIATPKIPTFVEACLNLVKAPKSGEKLQTPLSVVETICDTLSALVPLYPTTVRPSSAKLKVAVKPYLAPTQSDEIVIPHSLQRASRKLVISLHHVAAKSGGSDEWAKLIDNLLNELHSTADQILRPVQESWEGSNGYTRSQVGVDGAPNGGGSSANELPSWSGLEAGAERLIGLFQYLSDCLKYPTKVPVTIPTSALIDAASRLLLIARLSPKSQAWEQALQTNAAISRDEKDNLWAALPDIHISALYLIKALFQRLGQDAVAIAPEALDHLVRVFKSGINLPTVRMTGYTVLKEILAISGPTLSKSSVVSLDPVLGACCRDLQQDAGHLKDIEKQAASGTDSKKNGIAANADLMLFPQAGAVVVNTSLEPEHKAAAVGLLPIILSHLPQKHVKAALRGLVDQTAILTSNRDAMVASILNPYKDQRGRVYPSILPHLTQQFPDDKSLEILRTNIRAGAQSLAEGEEPLEALPVEDEEEEEEEEDEEMKDGDVDEEEMVPEKKGDLFKPGTLPTAPHAEKNLPIQSNPFAPIEKANASESQNAFARGSSPPKRKHEGSDSAPPKRQVLEKSSSPDRVLPAPIQSVPVVAKAVEEEEDDDDDDDESVHLNMELEDDDEEEE</sequence>
<comment type="caution">
    <text evidence="7">The sequence shown here is derived from an EMBL/GenBank/DDBJ whole genome shotgun (WGS) entry which is preliminary data.</text>
</comment>
<feature type="domain" description="Pre-rRNA-processing protein RIX1 N-terminal" evidence="6">
    <location>
        <begin position="8"/>
        <end position="219"/>
    </location>
</feature>
<dbReference type="AlphaFoldDB" id="A0A395STX0"/>
<dbReference type="SUPFAM" id="SSF48371">
    <property type="entry name" value="ARM repeat"/>
    <property type="match status" value="1"/>
</dbReference>
<feature type="region of interest" description="Disordered" evidence="5">
    <location>
        <begin position="279"/>
        <end position="304"/>
    </location>
</feature>
<comment type="subcellular location">
    <subcellularLocation>
        <location evidence="1">Nucleus</location>
    </subcellularLocation>
</comment>
<dbReference type="EMBL" id="PXOF01000014">
    <property type="protein sequence ID" value="RGP75559.1"/>
    <property type="molecule type" value="Genomic_DNA"/>
</dbReference>
<dbReference type="PANTHER" id="PTHR34105:SF1">
    <property type="entry name" value="PROLINE-, GLUTAMIC ACID- AND LEUCINE-RICH PROTEIN 1"/>
    <property type="match status" value="1"/>
</dbReference>
<gene>
    <name evidence="7" type="ORF">FSPOR_667</name>
</gene>
<feature type="region of interest" description="Disordered" evidence="5">
    <location>
        <begin position="604"/>
        <end position="765"/>
    </location>
</feature>
<dbReference type="STRING" id="5514.A0A395STX0"/>
<feature type="compositionally biased region" description="Acidic residues" evidence="5">
    <location>
        <begin position="756"/>
        <end position="765"/>
    </location>
</feature>
<evidence type="ECO:0000256" key="4">
    <source>
        <dbReference type="ARBA" id="ARBA00023242"/>
    </source>
</evidence>